<dbReference type="SUPFAM" id="SSF50129">
    <property type="entry name" value="GroES-like"/>
    <property type="match status" value="1"/>
</dbReference>
<dbReference type="SUPFAM" id="SSF51735">
    <property type="entry name" value="NAD(P)-binding Rossmann-fold domains"/>
    <property type="match status" value="1"/>
</dbReference>
<dbReference type="AlphaFoldDB" id="A0A327Z8E6"/>
<dbReference type="RefSeq" id="WP_111651109.1">
    <property type="nucleotide sequence ID" value="NZ_JACHWI010000011.1"/>
</dbReference>
<comment type="caution">
    <text evidence="3">The sequence shown here is derived from an EMBL/GenBank/DDBJ whole genome shotgun (WGS) entry which is preliminary data.</text>
</comment>
<dbReference type="Pfam" id="PF13602">
    <property type="entry name" value="ADH_zinc_N_2"/>
    <property type="match status" value="1"/>
</dbReference>
<evidence type="ECO:0000256" key="1">
    <source>
        <dbReference type="ARBA" id="ARBA00023002"/>
    </source>
</evidence>
<dbReference type="Gene3D" id="3.90.180.10">
    <property type="entry name" value="Medium-chain alcohol dehydrogenases, catalytic domain"/>
    <property type="match status" value="1"/>
</dbReference>
<dbReference type="PANTHER" id="PTHR11695:SF294">
    <property type="entry name" value="RETICULON-4-INTERACTING PROTEIN 1, MITOCHONDRIAL"/>
    <property type="match status" value="1"/>
</dbReference>
<feature type="domain" description="Enoyl reductase (ER)" evidence="2">
    <location>
        <begin position="10"/>
        <end position="321"/>
    </location>
</feature>
<dbReference type="Proteomes" id="UP000249341">
    <property type="component" value="Unassembled WGS sequence"/>
</dbReference>
<organism evidence="3 4">
    <name type="scientific">Actinoplanes lutulentus</name>
    <dbReference type="NCBI Taxonomy" id="1287878"/>
    <lineage>
        <taxon>Bacteria</taxon>
        <taxon>Bacillati</taxon>
        <taxon>Actinomycetota</taxon>
        <taxon>Actinomycetes</taxon>
        <taxon>Micromonosporales</taxon>
        <taxon>Micromonosporaceae</taxon>
        <taxon>Actinoplanes</taxon>
    </lineage>
</organism>
<dbReference type="Gene3D" id="3.40.50.720">
    <property type="entry name" value="NAD(P)-binding Rossmann-like Domain"/>
    <property type="match status" value="1"/>
</dbReference>
<dbReference type="InterPro" id="IPR011032">
    <property type="entry name" value="GroES-like_sf"/>
</dbReference>
<dbReference type="CDD" id="cd08267">
    <property type="entry name" value="MDR1"/>
    <property type="match status" value="1"/>
</dbReference>
<dbReference type="GO" id="GO:0008270">
    <property type="term" value="F:zinc ion binding"/>
    <property type="evidence" value="ECO:0007669"/>
    <property type="project" value="InterPro"/>
</dbReference>
<dbReference type="InterPro" id="IPR036291">
    <property type="entry name" value="NAD(P)-bd_dom_sf"/>
</dbReference>
<name>A0A327Z8E6_9ACTN</name>
<dbReference type="PANTHER" id="PTHR11695">
    <property type="entry name" value="ALCOHOL DEHYDROGENASE RELATED"/>
    <property type="match status" value="1"/>
</dbReference>
<dbReference type="InterPro" id="IPR020843">
    <property type="entry name" value="ER"/>
</dbReference>
<sequence>MKAIASDRYGSADLLSLRDVATPSIGDDDVLVEVRAAAVDPGVWIFMTGRPLAARLASGVRSPRNPVLGRALAGVVAAVGARVTRLRPGDHVYGTGESGTFAEFARARERRLARMPANLTFEQAAAVPISAVTALQAIKDARVRANHRVLVIGAGGGVGTFAVQLAKHKEALVTGVCGPSKVQLVRSLGAVDVVDYTQREIDGTGVQYDAIIDTAGNRPLSLLRRASTPDGTIALVGGGHAKGPVLGGFGRQMAAPLISPFGRARLVGVTAGERHTDLDELTTLLESGVITPVVGRTYPLAETADAIRYIEEGHPTGKVVITVRS</sequence>
<proteinExistence type="predicted"/>
<dbReference type="EMBL" id="QLMJ01000011">
    <property type="protein sequence ID" value="RAK34427.1"/>
    <property type="molecule type" value="Genomic_DNA"/>
</dbReference>
<dbReference type="PROSITE" id="PS01162">
    <property type="entry name" value="QOR_ZETA_CRYSTAL"/>
    <property type="match status" value="1"/>
</dbReference>
<accession>A0A327Z8E6</accession>
<keyword evidence="1" id="KW-0560">Oxidoreductase</keyword>
<dbReference type="GO" id="GO:0016491">
    <property type="term" value="F:oxidoreductase activity"/>
    <property type="evidence" value="ECO:0007669"/>
    <property type="project" value="UniProtKB-KW"/>
</dbReference>
<dbReference type="InterPro" id="IPR002364">
    <property type="entry name" value="Quin_OxRdtase/zeta-crystal_CS"/>
</dbReference>
<gene>
    <name evidence="3" type="ORF">B0I29_11126</name>
</gene>
<keyword evidence="4" id="KW-1185">Reference proteome</keyword>
<dbReference type="OrthoDB" id="3727682at2"/>
<evidence type="ECO:0000313" key="4">
    <source>
        <dbReference type="Proteomes" id="UP000249341"/>
    </source>
</evidence>
<reference evidence="3 4" key="1">
    <citation type="submission" date="2018-06" db="EMBL/GenBank/DDBJ databases">
        <title>Genomic Encyclopedia of Type Strains, Phase III (KMG-III): the genomes of soil and plant-associated and newly described type strains.</title>
        <authorList>
            <person name="Whitman W."/>
        </authorList>
    </citation>
    <scope>NUCLEOTIDE SEQUENCE [LARGE SCALE GENOMIC DNA]</scope>
    <source>
        <strain evidence="3 4">CGMCC 4.7090</strain>
    </source>
</reference>
<evidence type="ECO:0000313" key="3">
    <source>
        <dbReference type="EMBL" id="RAK34427.1"/>
    </source>
</evidence>
<dbReference type="SMART" id="SM00829">
    <property type="entry name" value="PKS_ER"/>
    <property type="match status" value="1"/>
</dbReference>
<dbReference type="Pfam" id="PF08240">
    <property type="entry name" value="ADH_N"/>
    <property type="match status" value="1"/>
</dbReference>
<dbReference type="InterPro" id="IPR050700">
    <property type="entry name" value="YIM1/Zinc_Alcohol_DH_Fams"/>
</dbReference>
<evidence type="ECO:0000259" key="2">
    <source>
        <dbReference type="SMART" id="SM00829"/>
    </source>
</evidence>
<protein>
    <submittedName>
        <fullName evidence="3">NADPH:quinone reductase-like Zn-dependent oxidoreductase</fullName>
    </submittedName>
</protein>
<dbReference type="InterPro" id="IPR013154">
    <property type="entry name" value="ADH-like_N"/>
</dbReference>